<dbReference type="Pfam" id="PF20150">
    <property type="entry name" value="2EXR"/>
    <property type="match status" value="1"/>
</dbReference>
<protein>
    <recommendedName>
        <fullName evidence="1">2EXR domain-containing protein</fullName>
    </recommendedName>
</protein>
<evidence type="ECO:0000259" key="1">
    <source>
        <dbReference type="Pfam" id="PF20150"/>
    </source>
</evidence>
<dbReference type="EMBL" id="ML996093">
    <property type="protein sequence ID" value="KAF2148502.1"/>
    <property type="molecule type" value="Genomic_DNA"/>
</dbReference>
<sequence length="283" mass="31886">MNSAPTFSDFGRLPKEVRLMIWELALPCGPLLYQCTRPVEKGWSPLSLQIYRRKPDAHSSDVTLDQLQLVYPLPPSAGTNREARQIASKWAANQTPSQSGAVNDEEHHRIRALHLNNEILYYRCDWTKNVGYAEVHKGKMPGHIFSLRFENDWAFHEDALDSGPFLSWLVRKNEFLQVMCGCPTGLALKDEGEGESEVEYYEVVDGGVRSWDLGAKRFRSVGEEKRKGEGEVSRGEKLEELLQGLAAALVRYEVKEFDVLPLTFVDKAATISGMEEKAGLEGD</sequence>
<dbReference type="InterPro" id="IPR045518">
    <property type="entry name" value="2EXR"/>
</dbReference>
<dbReference type="AlphaFoldDB" id="A0A9P4IV93"/>
<evidence type="ECO:0000313" key="2">
    <source>
        <dbReference type="EMBL" id="KAF2148502.1"/>
    </source>
</evidence>
<keyword evidence="3" id="KW-1185">Reference proteome</keyword>
<reference evidence="2" key="1">
    <citation type="journal article" date="2020" name="Stud. Mycol.">
        <title>101 Dothideomycetes genomes: a test case for predicting lifestyles and emergence of pathogens.</title>
        <authorList>
            <person name="Haridas S."/>
            <person name="Albert R."/>
            <person name="Binder M."/>
            <person name="Bloem J."/>
            <person name="Labutti K."/>
            <person name="Salamov A."/>
            <person name="Andreopoulos B."/>
            <person name="Baker S."/>
            <person name="Barry K."/>
            <person name="Bills G."/>
            <person name="Bluhm B."/>
            <person name="Cannon C."/>
            <person name="Castanera R."/>
            <person name="Culley D."/>
            <person name="Daum C."/>
            <person name="Ezra D."/>
            <person name="Gonzalez J."/>
            <person name="Henrissat B."/>
            <person name="Kuo A."/>
            <person name="Liang C."/>
            <person name="Lipzen A."/>
            <person name="Lutzoni F."/>
            <person name="Magnuson J."/>
            <person name="Mondo S."/>
            <person name="Nolan M."/>
            <person name="Ohm R."/>
            <person name="Pangilinan J."/>
            <person name="Park H.-J."/>
            <person name="Ramirez L."/>
            <person name="Alfaro M."/>
            <person name="Sun H."/>
            <person name="Tritt A."/>
            <person name="Yoshinaga Y."/>
            <person name="Zwiers L.-H."/>
            <person name="Turgeon B."/>
            <person name="Goodwin S."/>
            <person name="Spatafora J."/>
            <person name="Crous P."/>
            <person name="Grigoriev I."/>
        </authorList>
    </citation>
    <scope>NUCLEOTIDE SEQUENCE</scope>
    <source>
        <strain evidence="2">CBS 260.36</strain>
    </source>
</reference>
<accession>A0A9P4IV93</accession>
<dbReference type="Proteomes" id="UP000799439">
    <property type="component" value="Unassembled WGS sequence"/>
</dbReference>
<organism evidence="2 3">
    <name type="scientific">Myriangium duriaei CBS 260.36</name>
    <dbReference type="NCBI Taxonomy" id="1168546"/>
    <lineage>
        <taxon>Eukaryota</taxon>
        <taxon>Fungi</taxon>
        <taxon>Dikarya</taxon>
        <taxon>Ascomycota</taxon>
        <taxon>Pezizomycotina</taxon>
        <taxon>Dothideomycetes</taxon>
        <taxon>Dothideomycetidae</taxon>
        <taxon>Myriangiales</taxon>
        <taxon>Myriangiaceae</taxon>
        <taxon>Myriangium</taxon>
    </lineage>
</organism>
<comment type="caution">
    <text evidence="2">The sequence shown here is derived from an EMBL/GenBank/DDBJ whole genome shotgun (WGS) entry which is preliminary data.</text>
</comment>
<dbReference type="OrthoDB" id="3546385at2759"/>
<feature type="domain" description="2EXR" evidence="1">
    <location>
        <begin position="7"/>
        <end position="90"/>
    </location>
</feature>
<evidence type="ECO:0000313" key="3">
    <source>
        <dbReference type="Proteomes" id="UP000799439"/>
    </source>
</evidence>
<name>A0A9P4IV93_9PEZI</name>
<proteinExistence type="predicted"/>
<gene>
    <name evidence="2" type="ORF">K461DRAFT_271989</name>
</gene>